<comment type="similarity">
    <text evidence="1">Belongs to the universal ribosomal protein uL5 family.</text>
</comment>
<proteinExistence type="inferred from homology"/>
<keyword evidence="3" id="KW-0687">Ribonucleoprotein</keyword>
<accession>A0A3P8DYT0</accession>
<dbReference type="InterPro" id="IPR031310">
    <property type="entry name" value="Ribosomal_uL5_N"/>
</dbReference>
<dbReference type="GO" id="GO:1990904">
    <property type="term" value="C:ribonucleoprotein complex"/>
    <property type="evidence" value="ECO:0007669"/>
    <property type="project" value="UniProtKB-KW"/>
</dbReference>
<reference evidence="5 6" key="1">
    <citation type="submission" date="2018-11" db="EMBL/GenBank/DDBJ databases">
        <authorList>
            <consortium name="Pathogen Informatics"/>
        </authorList>
    </citation>
    <scope>NUCLEOTIDE SEQUENCE [LARGE SCALE GENOMIC DNA]</scope>
</reference>
<dbReference type="GO" id="GO:0006412">
    <property type="term" value="P:translation"/>
    <property type="evidence" value="ECO:0007669"/>
    <property type="project" value="InterPro"/>
</dbReference>
<dbReference type="InterPro" id="IPR002132">
    <property type="entry name" value="Ribosomal_uL5"/>
</dbReference>
<dbReference type="Gene3D" id="3.30.1440.10">
    <property type="match status" value="1"/>
</dbReference>
<dbReference type="Pfam" id="PF00281">
    <property type="entry name" value="Ribosomal_L5"/>
    <property type="match status" value="1"/>
</dbReference>
<protein>
    <submittedName>
        <fullName evidence="7">Ribosomal_L5 domain-containing protein</fullName>
    </submittedName>
</protein>
<organism evidence="6 7">
    <name type="scientific">Heligmosomoides polygyrus</name>
    <name type="common">Parasitic roundworm</name>
    <dbReference type="NCBI Taxonomy" id="6339"/>
    <lineage>
        <taxon>Eukaryota</taxon>
        <taxon>Metazoa</taxon>
        <taxon>Ecdysozoa</taxon>
        <taxon>Nematoda</taxon>
        <taxon>Chromadorea</taxon>
        <taxon>Rhabditida</taxon>
        <taxon>Rhabditina</taxon>
        <taxon>Rhabditomorpha</taxon>
        <taxon>Strongyloidea</taxon>
        <taxon>Heligmosomidae</taxon>
        <taxon>Heligmosomoides</taxon>
    </lineage>
</organism>
<evidence type="ECO:0000313" key="7">
    <source>
        <dbReference type="WBParaSite" id="HPBE_0001496801-mRNA-1"/>
    </source>
</evidence>
<evidence type="ECO:0000256" key="1">
    <source>
        <dbReference type="ARBA" id="ARBA00008553"/>
    </source>
</evidence>
<dbReference type="WBParaSite" id="HPBE_0001496801-mRNA-1">
    <property type="protein sequence ID" value="HPBE_0001496801-mRNA-1"/>
    <property type="gene ID" value="HPBE_0001496801"/>
</dbReference>
<feature type="domain" description="Large ribosomal subunit protein uL5 N-terminal" evidence="4">
    <location>
        <begin position="44"/>
        <end position="88"/>
    </location>
</feature>
<sequence>MATDAVGVHRTECVTIAEEVESDDIADSAIDLTKEIEDLDKLQNIIRELRIQKLCFNICVGESGDRLTQATKVLQQLTGQTPLFSKAEVRCALHFSWSKCRGGSLKGLEVKEFELYKENFSDSSNFGFGI</sequence>
<dbReference type="GO" id="GO:0003735">
    <property type="term" value="F:structural constituent of ribosome"/>
    <property type="evidence" value="ECO:0007669"/>
    <property type="project" value="InterPro"/>
</dbReference>
<evidence type="ECO:0000313" key="6">
    <source>
        <dbReference type="Proteomes" id="UP000050761"/>
    </source>
</evidence>
<dbReference type="GO" id="GO:0005840">
    <property type="term" value="C:ribosome"/>
    <property type="evidence" value="ECO:0007669"/>
    <property type="project" value="UniProtKB-KW"/>
</dbReference>
<evidence type="ECO:0000313" key="5">
    <source>
        <dbReference type="EMBL" id="VDP01393.1"/>
    </source>
</evidence>
<name>A0A183G1B7_HELPZ</name>
<dbReference type="Proteomes" id="UP000050761">
    <property type="component" value="Unassembled WGS sequence"/>
</dbReference>
<dbReference type="SUPFAM" id="SSF55282">
    <property type="entry name" value="RL5-like"/>
    <property type="match status" value="1"/>
</dbReference>
<evidence type="ECO:0000256" key="2">
    <source>
        <dbReference type="ARBA" id="ARBA00022980"/>
    </source>
</evidence>
<dbReference type="InterPro" id="IPR022803">
    <property type="entry name" value="Ribosomal_uL5_dom_sf"/>
</dbReference>
<dbReference type="AlphaFoldDB" id="A0A183G1B7"/>
<dbReference type="OrthoDB" id="1734943at2759"/>
<dbReference type="EMBL" id="UZAH01028631">
    <property type="protein sequence ID" value="VDP01393.1"/>
    <property type="molecule type" value="Genomic_DNA"/>
</dbReference>
<keyword evidence="6" id="KW-1185">Reference proteome</keyword>
<keyword evidence="2" id="KW-0689">Ribosomal protein</keyword>
<dbReference type="PANTHER" id="PTHR11994">
    <property type="entry name" value="60S RIBOSOMAL PROTEIN L11-RELATED"/>
    <property type="match status" value="1"/>
</dbReference>
<accession>A0A183G1B7</accession>
<reference evidence="7" key="2">
    <citation type="submission" date="2019-09" db="UniProtKB">
        <authorList>
            <consortium name="WormBaseParasite"/>
        </authorList>
    </citation>
    <scope>IDENTIFICATION</scope>
</reference>
<evidence type="ECO:0000256" key="3">
    <source>
        <dbReference type="ARBA" id="ARBA00023274"/>
    </source>
</evidence>
<evidence type="ECO:0000259" key="4">
    <source>
        <dbReference type="Pfam" id="PF00281"/>
    </source>
</evidence>
<gene>
    <name evidence="5" type="ORF">HPBE_LOCUS14969</name>
</gene>